<organism evidence="1 2">
    <name type="scientific">Owenia fusiformis</name>
    <name type="common">Polychaete worm</name>
    <dbReference type="NCBI Taxonomy" id="6347"/>
    <lineage>
        <taxon>Eukaryota</taxon>
        <taxon>Metazoa</taxon>
        <taxon>Spiralia</taxon>
        <taxon>Lophotrochozoa</taxon>
        <taxon>Annelida</taxon>
        <taxon>Polychaeta</taxon>
        <taxon>Sedentaria</taxon>
        <taxon>Canalipalpata</taxon>
        <taxon>Sabellida</taxon>
        <taxon>Oweniida</taxon>
        <taxon>Oweniidae</taxon>
        <taxon>Owenia</taxon>
    </lineage>
</organism>
<accession>A0A8J1XQ39</accession>
<dbReference type="AlphaFoldDB" id="A0A8J1XQ39"/>
<dbReference type="EMBL" id="CAIIXF020000007">
    <property type="protein sequence ID" value="CAH1790023.1"/>
    <property type="molecule type" value="Genomic_DNA"/>
</dbReference>
<evidence type="ECO:0000313" key="2">
    <source>
        <dbReference type="Proteomes" id="UP000749559"/>
    </source>
</evidence>
<dbReference type="Proteomes" id="UP000749559">
    <property type="component" value="Unassembled WGS sequence"/>
</dbReference>
<reference evidence="1" key="1">
    <citation type="submission" date="2022-03" db="EMBL/GenBank/DDBJ databases">
        <authorList>
            <person name="Martin C."/>
        </authorList>
    </citation>
    <scope>NUCLEOTIDE SEQUENCE</scope>
</reference>
<protein>
    <submittedName>
        <fullName evidence="1">Uncharacterized protein</fullName>
    </submittedName>
</protein>
<comment type="caution">
    <text evidence="1">The sequence shown here is derived from an EMBL/GenBank/DDBJ whole genome shotgun (WGS) entry which is preliminary data.</text>
</comment>
<evidence type="ECO:0000313" key="1">
    <source>
        <dbReference type="EMBL" id="CAH1790023.1"/>
    </source>
</evidence>
<sequence>MGNIKLICATSKQAKTETKRMEKLLLVQLVTLLALITYVATFHLDMDHDDSFLEDSMDARSVFEDSLENPVIDPVFFSTAAKRKPSYLPVKFLCPPFKPVCRNGGRGPKIRKVEKGFVCMCICPRNWKGPGCNISSQRR</sequence>
<proteinExistence type="predicted"/>
<gene>
    <name evidence="1" type="ORF">OFUS_LOCUS15286</name>
</gene>
<name>A0A8J1XQ39_OWEFU</name>
<keyword evidence="2" id="KW-1185">Reference proteome</keyword>